<dbReference type="InterPro" id="IPR036631">
    <property type="entry name" value="MGMT_N_sf"/>
</dbReference>
<dbReference type="PANTHER" id="PTHR46460">
    <property type="entry name" value="METHYLATED-DNA--PROTEIN-CYSTEINE METHYLTRANSFERASE"/>
    <property type="match status" value="1"/>
</dbReference>
<dbReference type="InterPro" id="IPR036217">
    <property type="entry name" value="MethylDNA_cys_MeTrfase_DNAb"/>
</dbReference>
<evidence type="ECO:0000256" key="6">
    <source>
        <dbReference type="ARBA" id="ARBA00022603"/>
    </source>
</evidence>
<dbReference type="Pfam" id="PF01035">
    <property type="entry name" value="DNA_binding_1"/>
    <property type="match status" value="1"/>
</dbReference>
<dbReference type="GO" id="GO:0006281">
    <property type="term" value="P:DNA repair"/>
    <property type="evidence" value="ECO:0007669"/>
    <property type="project" value="UniProtKB-KW"/>
</dbReference>
<dbReference type="PROSITE" id="PS00374">
    <property type="entry name" value="MGMT"/>
    <property type="match status" value="1"/>
</dbReference>
<keyword evidence="8" id="KW-0227">DNA damage</keyword>
<dbReference type="SUPFAM" id="SSF46767">
    <property type="entry name" value="Methylated DNA-protein cysteine methyltransferase, C-terminal domain"/>
    <property type="match status" value="1"/>
</dbReference>
<dbReference type="CDD" id="cd06445">
    <property type="entry name" value="ATase"/>
    <property type="match status" value="1"/>
</dbReference>
<keyword evidence="6" id="KW-0489">Methyltransferase</keyword>
<reference evidence="12" key="2">
    <citation type="journal article" date="2015" name="ISME J.">
        <title>A new class of marine Euryarchaeota group II from the Mediterranean deep chlorophyll maximum.</title>
        <authorList>
            <person name="Martin-Cuadrado A.B."/>
            <person name="Garcia-Heredia I."/>
            <person name="Molto A.G."/>
            <person name="Lopez-Ubeda R."/>
            <person name="Kimes N."/>
            <person name="Lopez-Garcia P."/>
            <person name="Moreira D."/>
            <person name="Rodriguez-Valera F."/>
        </authorList>
    </citation>
    <scope>NUCLEOTIDE SEQUENCE</scope>
</reference>
<sequence length="176" mass="19814">MKKNDTMSEISKYGIRKIDTPLGVLYAISSKNGIIKITSKRQIENGSIGQVHLNKTEKWFNSYFNGEEIERPLLDYQEMTVFRKRVLNKLAKEITFGKIISYSKLANLLENIGATRAIGTALAKNPWPIIIPCHRVVNSNGKIGNYSGIRGIMGKKMLLKHEGLNISNNKILINNP</sequence>
<evidence type="ECO:0000256" key="4">
    <source>
        <dbReference type="ARBA" id="ARBA00011918"/>
    </source>
</evidence>
<name>A0A1B1TC78_9ARCH</name>
<dbReference type="InterPro" id="IPR001497">
    <property type="entry name" value="MethylDNA_cys_MeTrfase_AS"/>
</dbReference>
<dbReference type="NCBIfam" id="TIGR00589">
    <property type="entry name" value="ogt"/>
    <property type="match status" value="1"/>
</dbReference>
<dbReference type="PANTHER" id="PTHR46460:SF1">
    <property type="entry name" value="METHYLATED-DNA--PROTEIN-CYSTEINE METHYLTRANSFERASE"/>
    <property type="match status" value="1"/>
</dbReference>
<comment type="function">
    <text evidence="2">Involved in the cellular defense against the biological effects of O6-methylguanine (O6-MeG) and O4-methylthymine (O4-MeT) in DNA. Repairs the methylated nucleobase in DNA by stoichiometrically transferring the methyl group to a cysteine residue in the enzyme. This is a suicide reaction: the enzyme is irreversibly inactivated.</text>
</comment>
<feature type="domain" description="Methylated-DNA-[protein]-cysteine S-methyltransferase DNA binding" evidence="11">
    <location>
        <begin position="82"/>
        <end position="163"/>
    </location>
</feature>
<dbReference type="FunFam" id="1.10.10.10:FF:000214">
    <property type="entry name" value="Methylated-DNA--protein-cysteine methyltransferase"/>
    <property type="match status" value="1"/>
</dbReference>
<evidence type="ECO:0000256" key="3">
    <source>
        <dbReference type="ARBA" id="ARBA00008711"/>
    </source>
</evidence>
<evidence type="ECO:0000256" key="2">
    <source>
        <dbReference type="ARBA" id="ARBA00003317"/>
    </source>
</evidence>
<dbReference type="GO" id="GO:0032259">
    <property type="term" value="P:methylation"/>
    <property type="evidence" value="ECO:0007669"/>
    <property type="project" value="UniProtKB-KW"/>
</dbReference>
<comment type="similarity">
    <text evidence="3">Belongs to the MGMT family.</text>
</comment>
<comment type="catalytic activity">
    <reaction evidence="10">
        <text>a 6-O-methyl-2'-deoxyguanosine in DNA + L-cysteinyl-[protein] = S-methyl-L-cysteinyl-[protein] + a 2'-deoxyguanosine in DNA</text>
        <dbReference type="Rhea" id="RHEA:24000"/>
        <dbReference type="Rhea" id="RHEA-COMP:10131"/>
        <dbReference type="Rhea" id="RHEA-COMP:10132"/>
        <dbReference type="Rhea" id="RHEA-COMP:11367"/>
        <dbReference type="Rhea" id="RHEA-COMP:11368"/>
        <dbReference type="ChEBI" id="CHEBI:29950"/>
        <dbReference type="ChEBI" id="CHEBI:82612"/>
        <dbReference type="ChEBI" id="CHEBI:85445"/>
        <dbReference type="ChEBI" id="CHEBI:85448"/>
        <dbReference type="EC" id="2.1.1.63"/>
    </reaction>
</comment>
<dbReference type="EC" id="2.1.1.63" evidence="4"/>
<accession>A0A1B1TC78</accession>
<reference evidence="12" key="1">
    <citation type="submission" date="2014-11" db="EMBL/GenBank/DDBJ databases">
        <authorList>
            <person name="Zhu J."/>
            <person name="Qi W."/>
            <person name="Song R."/>
        </authorList>
    </citation>
    <scope>NUCLEOTIDE SEQUENCE</scope>
</reference>
<evidence type="ECO:0000259" key="11">
    <source>
        <dbReference type="Pfam" id="PF01035"/>
    </source>
</evidence>
<protein>
    <recommendedName>
        <fullName evidence="5">Methylated-DNA--protein-cysteine methyltransferase</fullName>
        <ecNumber evidence="4">2.1.1.63</ecNumber>
    </recommendedName>
</protein>
<comment type="catalytic activity">
    <reaction evidence="1">
        <text>a 4-O-methyl-thymidine in DNA + L-cysteinyl-[protein] = a thymidine in DNA + S-methyl-L-cysteinyl-[protein]</text>
        <dbReference type="Rhea" id="RHEA:53428"/>
        <dbReference type="Rhea" id="RHEA-COMP:10131"/>
        <dbReference type="Rhea" id="RHEA-COMP:10132"/>
        <dbReference type="Rhea" id="RHEA-COMP:13555"/>
        <dbReference type="Rhea" id="RHEA-COMP:13556"/>
        <dbReference type="ChEBI" id="CHEBI:29950"/>
        <dbReference type="ChEBI" id="CHEBI:82612"/>
        <dbReference type="ChEBI" id="CHEBI:137386"/>
        <dbReference type="ChEBI" id="CHEBI:137387"/>
        <dbReference type="EC" id="2.1.1.63"/>
    </reaction>
</comment>
<evidence type="ECO:0000256" key="1">
    <source>
        <dbReference type="ARBA" id="ARBA00001286"/>
    </source>
</evidence>
<proteinExistence type="inferred from homology"/>
<dbReference type="Gene3D" id="1.10.10.10">
    <property type="entry name" value="Winged helix-like DNA-binding domain superfamily/Winged helix DNA-binding domain"/>
    <property type="match status" value="1"/>
</dbReference>
<evidence type="ECO:0000256" key="8">
    <source>
        <dbReference type="ARBA" id="ARBA00022763"/>
    </source>
</evidence>
<evidence type="ECO:0000256" key="5">
    <source>
        <dbReference type="ARBA" id="ARBA00015377"/>
    </source>
</evidence>
<dbReference type="GO" id="GO:0003908">
    <property type="term" value="F:methylated-DNA-[protein]-cysteine S-methyltransferase activity"/>
    <property type="evidence" value="ECO:0007669"/>
    <property type="project" value="UniProtKB-EC"/>
</dbReference>
<evidence type="ECO:0000256" key="10">
    <source>
        <dbReference type="ARBA" id="ARBA00049348"/>
    </source>
</evidence>
<keyword evidence="7" id="KW-0808">Transferase</keyword>
<dbReference type="SUPFAM" id="SSF53155">
    <property type="entry name" value="Methylated DNA-protein cysteine methyltransferase domain"/>
    <property type="match status" value="1"/>
</dbReference>
<evidence type="ECO:0000256" key="7">
    <source>
        <dbReference type="ARBA" id="ARBA00022679"/>
    </source>
</evidence>
<dbReference type="InterPro" id="IPR014048">
    <property type="entry name" value="MethylDNA_cys_MeTrfase_DNA-bd"/>
</dbReference>
<dbReference type="InterPro" id="IPR036388">
    <property type="entry name" value="WH-like_DNA-bd_sf"/>
</dbReference>
<organism evidence="12">
    <name type="scientific">uncultured Poseidoniia archaeon</name>
    <dbReference type="NCBI Taxonomy" id="1697135"/>
    <lineage>
        <taxon>Archaea</taxon>
        <taxon>Methanobacteriati</taxon>
        <taxon>Thermoplasmatota</taxon>
        <taxon>Candidatus Poseidoniia</taxon>
        <taxon>environmental samples</taxon>
    </lineage>
</organism>
<evidence type="ECO:0000313" key="12">
    <source>
        <dbReference type="EMBL" id="ANV79875.1"/>
    </source>
</evidence>
<dbReference type="EMBL" id="KP211856">
    <property type="protein sequence ID" value="ANV79875.1"/>
    <property type="molecule type" value="Genomic_DNA"/>
</dbReference>
<keyword evidence="9" id="KW-0234">DNA repair</keyword>
<evidence type="ECO:0000256" key="9">
    <source>
        <dbReference type="ARBA" id="ARBA00023204"/>
    </source>
</evidence>
<dbReference type="AlphaFoldDB" id="A0A1B1TC78"/>